<proteinExistence type="predicted"/>
<protein>
    <recommendedName>
        <fullName evidence="3">Transposase</fullName>
    </recommendedName>
</protein>
<organism evidence="1 2">
    <name type="scientific">Nonomuraea longicatena</name>
    <dbReference type="NCBI Taxonomy" id="83682"/>
    <lineage>
        <taxon>Bacteria</taxon>
        <taxon>Bacillati</taxon>
        <taxon>Actinomycetota</taxon>
        <taxon>Actinomycetes</taxon>
        <taxon>Streptosporangiales</taxon>
        <taxon>Streptosporangiaceae</taxon>
        <taxon>Nonomuraea</taxon>
    </lineage>
</organism>
<evidence type="ECO:0008006" key="3">
    <source>
        <dbReference type="Google" id="ProtNLM"/>
    </source>
</evidence>
<dbReference type="Proteomes" id="UP001501578">
    <property type="component" value="Unassembled WGS sequence"/>
</dbReference>
<reference evidence="2" key="1">
    <citation type="journal article" date="2019" name="Int. J. Syst. Evol. Microbiol.">
        <title>The Global Catalogue of Microorganisms (GCM) 10K type strain sequencing project: providing services to taxonomists for standard genome sequencing and annotation.</title>
        <authorList>
            <consortium name="The Broad Institute Genomics Platform"/>
            <consortium name="The Broad Institute Genome Sequencing Center for Infectious Disease"/>
            <person name="Wu L."/>
            <person name="Ma J."/>
        </authorList>
    </citation>
    <scope>NUCLEOTIDE SEQUENCE [LARGE SCALE GENOMIC DNA]</scope>
    <source>
        <strain evidence="2">JCM 11136</strain>
    </source>
</reference>
<keyword evidence="2" id="KW-1185">Reference proteome</keyword>
<evidence type="ECO:0000313" key="1">
    <source>
        <dbReference type="EMBL" id="GAA0937907.1"/>
    </source>
</evidence>
<dbReference type="EMBL" id="BAAAHQ010000023">
    <property type="protein sequence ID" value="GAA0937907.1"/>
    <property type="molecule type" value="Genomic_DNA"/>
</dbReference>
<accession>A0ABP4AM15</accession>
<evidence type="ECO:0000313" key="2">
    <source>
        <dbReference type="Proteomes" id="UP001501578"/>
    </source>
</evidence>
<sequence>MPAAVPGLVRAWSVPEVGYRRWNAFGGHRPQTVPAMLGALLNTPTCAWVAWLSGPPVNWETAWKRQFPQVRPCRGGAGPDNYERSKGAGEWPSQIWRDACSG</sequence>
<gene>
    <name evidence="1" type="ORF">GCM10009560_47570</name>
</gene>
<name>A0ABP4AM15_9ACTN</name>
<comment type="caution">
    <text evidence="1">The sequence shown here is derived from an EMBL/GenBank/DDBJ whole genome shotgun (WGS) entry which is preliminary data.</text>
</comment>